<sequence>MGDQRQRPRGSVRDHDADAERGTEALGFGYVVGVRLTWIAALFGLVALFVLSCAHASSHDPSYDPARDRKIPRPPKVVEWTHEAHFNAPPEQVWAVLVDFEHYADWNPWLVSASGPAEVGARVDITVVLGDKRREMWHRVVSVDEPHSFCWRDAGPTTSFATGLRCRELVDDGAGGTDFRVVLTVGGAFRSMVRKRYGPRLEASMAAETAALGEEVARRAAANSSQARPI</sequence>
<accession>A0A2S9XFW5</accession>
<dbReference type="Proteomes" id="UP000237968">
    <property type="component" value="Unassembled WGS sequence"/>
</dbReference>
<dbReference type="SUPFAM" id="SSF55961">
    <property type="entry name" value="Bet v1-like"/>
    <property type="match status" value="1"/>
</dbReference>
<evidence type="ECO:0000256" key="1">
    <source>
        <dbReference type="SAM" id="Phobius"/>
    </source>
</evidence>
<reference evidence="2 3" key="1">
    <citation type="submission" date="2018-03" db="EMBL/GenBank/DDBJ databases">
        <title>Draft Genome Sequences of the Obligatory Marine Myxobacteria Enhygromyxa salina SWB005.</title>
        <authorList>
            <person name="Poehlein A."/>
            <person name="Moghaddam J.A."/>
            <person name="Harms H."/>
            <person name="Alanjari M."/>
            <person name="Koenig G.M."/>
            <person name="Daniel R."/>
            <person name="Schaeberle T.F."/>
        </authorList>
    </citation>
    <scope>NUCLEOTIDE SEQUENCE [LARGE SCALE GENOMIC DNA]</scope>
    <source>
        <strain evidence="2 3">SWB005</strain>
    </source>
</reference>
<keyword evidence="1" id="KW-0472">Membrane</keyword>
<dbReference type="InterPro" id="IPR019587">
    <property type="entry name" value="Polyketide_cyclase/dehydratase"/>
</dbReference>
<name>A0A2S9XFW5_9BACT</name>
<evidence type="ECO:0000313" key="3">
    <source>
        <dbReference type="Proteomes" id="UP000237968"/>
    </source>
</evidence>
<organism evidence="2 3">
    <name type="scientific">Enhygromyxa salina</name>
    <dbReference type="NCBI Taxonomy" id="215803"/>
    <lineage>
        <taxon>Bacteria</taxon>
        <taxon>Pseudomonadati</taxon>
        <taxon>Myxococcota</taxon>
        <taxon>Polyangia</taxon>
        <taxon>Nannocystales</taxon>
        <taxon>Nannocystaceae</taxon>
        <taxon>Enhygromyxa</taxon>
    </lineage>
</organism>
<feature type="transmembrane region" description="Helical" evidence="1">
    <location>
        <begin position="36"/>
        <end position="57"/>
    </location>
</feature>
<gene>
    <name evidence="2" type="ORF">ENSA5_54100</name>
</gene>
<evidence type="ECO:0000313" key="2">
    <source>
        <dbReference type="EMBL" id="PRP91650.1"/>
    </source>
</evidence>
<keyword evidence="1" id="KW-1133">Transmembrane helix</keyword>
<protein>
    <submittedName>
        <fullName evidence="2">Polyketide cyclase / dehydrase and lipid transport</fullName>
    </submittedName>
</protein>
<dbReference type="Pfam" id="PF10604">
    <property type="entry name" value="Polyketide_cyc2"/>
    <property type="match status" value="1"/>
</dbReference>
<dbReference type="AlphaFoldDB" id="A0A2S9XFW5"/>
<dbReference type="InterPro" id="IPR023393">
    <property type="entry name" value="START-like_dom_sf"/>
</dbReference>
<proteinExistence type="predicted"/>
<dbReference type="CDD" id="cd07822">
    <property type="entry name" value="SRPBCC_4"/>
    <property type="match status" value="1"/>
</dbReference>
<keyword evidence="1" id="KW-0812">Transmembrane</keyword>
<dbReference type="Gene3D" id="3.30.530.20">
    <property type="match status" value="1"/>
</dbReference>
<dbReference type="EMBL" id="PVNK01000234">
    <property type="protein sequence ID" value="PRP91650.1"/>
    <property type="molecule type" value="Genomic_DNA"/>
</dbReference>
<comment type="caution">
    <text evidence="2">The sequence shown here is derived from an EMBL/GenBank/DDBJ whole genome shotgun (WGS) entry which is preliminary data.</text>
</comment>
<keyword evidence="3" id="KW-1185">Reference proteome</keyword>